<name>A0ABR4FKM9_9EURO</name>
<feature type="transmembrane region" description="Helical" evidence="1">
    <location>
        <begin position="82"/>
        <end position="103"/>
    </location>
</feature>
<dbReference type="Gene3D" id="1.20.1280.290">
    <property type="match status" value="1"/>
</dbReference>
<dbReference type="Proteomes" id="UP001610563">
    <property type="component" value="Unassembled WGS sequence"/>
</dbReference>
<sequence length="302" mass="33629">MDKLETPDWLRATLILLTALSFAPQLYRIWSKADSTGVSLVYTLLNLICATEQLTILLFFAFPALPDYKRVFVHDPLTTGDWLNIAQLGVTWLLFFTLFTLTVHHAKATPKWQKYLSIAFYALFFTISLLPVLLDNTTPLFDESHANVPILAHDIFMGVHVLFIHHSVLIATICSLPFALWDIFAGPFPGLSVPGLAAQAVVFALLAVSWGGRIFVPQSGTENPDPNMTFFHWYKGVGWFCTDSAVFAGMQGVLFVVAIWKRMGLGNAKGGKLDAGVQLEGVEREEEEVEPLLDERELVDEA</sequence>
<gene>
    <name evidence="2" type="ORF">BJX66DRAFT_317872</name>
</gene>
<feature type="transmembrane region" description="Helical" evidence="1">
    <location>
        <begin position="12"/>
        <end position="30"/>
    </location>
</feature>
<reference evidence="2 3" key="1">
    <citation type="submission" date="2024-07" db="EMBL/GenBank/DDBJ databases">
        <title>Section-level genome sequencing and comparative genomics of Aspergillus sections Usti and Cavernicolus.</title>
        <authorList>
            <consortium name="Lawrence Berkeley National Laboratory"/>
            <person name="Nybo J.L."/>
            <person name="Vesth T.C."/>
            <person name="Theobald S."/>
            <person name="Frisvad J.C."/>
            <person name="Larsen T.O."/>
            <person name="Kjaerboelling I."/>
            <person name="Rothschild-Mancinelli K."/>
            <person name="Lyhne E.K."/>
            <person name="Kogle M.E."/>
            <person name="Barry K."/>
            <person name="Clum A."/>
            <person name="Na H."/>
            <person name="Ledsgaard L."/>
            <person name="Lin J."/>
            <person name="Lipzen A."/>
            <person name="Kuo A."/>
            <person name="Riley R."/>
            <person name="Mondo S."/>
            <person name="Labutti K."/>
            <person name="Haridas S."/>
            <person name="Pangalinan J."/>
            <person name="Salamov A.A."/>
            <person name="Simmons B.A."/>
            <person name="Magnuson J.K."/>
            <person name="Chen J."/>
            <person name="Drula E."/>
            <person name="Henrissat B."/>
            <person name="Wiebenga A."/>
            <person name="Lubbers R.J."/>
            <person name="Gomes A.C."/>
            <person name="Makela M.R."/>
            <person name="Stajich J."/>
            <person name="Grigoriev I.V."/>
            <person name="Mortensen U.H."/>
            <person name="De Vries R.P."/>
            <person name="Baker S.E."/>
            <person name="Andersen M.R."/>
        </authorList>
    </citation>
    <scope>NUCLEOTIDE SEQUENCE [LARGE SCALE GENOMIC DNA]</scope>
    <source>
        <strain evidence="2 3">CBS 209.92</strain>
    </source>
</reference>
<keyword evidence="1" id="KW-0812">Transmembrane</keyword>
<proteinExistence type="predicted"/>
<evidence type="ECO:0000256" key="1">
    <source>
        <dbReference type="SAM" id="Phobius"/>
    </source>
</evidence>
<dbReference type="EMBL" id="JBFTWV010000210">
    <property type="protein sequence ID" value="KAL2783819.1"/>
    <property type="molecule type" value="Genomic_DNA"/>
</dbReference>
<feature type="transmembrane region" description="Helical" evidence="1">
    <location>
        <begin position="42"/>
        <end position="62"/>
    </location>
</feature>
<accession>A0ABR4FKM9</accession>
<feature type="transmembrane region" description="Helical" evidence="1">
    <location>
        <begin position="236"/>
        <end position="260"/>
    </location>
</feature>
<organism evidence="2 3">
    <name type="scientific">Aspergillus keveii</name>
    <dbReference type="NCBI Taxonomy" id="714993"/>
    <lineage>
        <taxon>Eukaryota</taxon>
        <taxon>Fungi</taxon>
        <taxon>Dikarya</taxon>
        <taxon>Ascomycota</taxon>
        <taxon>Pezizomycotina</taxon>
        <taxon>Eurotiomycetes</taxon>
        <taxon>Eurotiomycetidae</taxon>
        <taxon>Eurotiales</taxon>
        <taxon>Aspergillaceae</taxon>
        <taxon>Aspergillus</taxon>
        <taxon>Aspergillus subgen. Nidulantes</taxon>
    </lineage>
</organism>
<protein>
    <recommendedName>
        <fullName evidence="4">Integral membrane protein</fullName>
    </recommendedName>
</protein>
<keyword evidence="3" id="KW-1185">Reference proteome</keyword>
<feature type="transmembrane region" description="Helical" evidence="1">
    <location>
        <begin position="163"/>
        <end position="184"/>
    </location>
</feature>
<comment type="caution">
    <text evidence="2">The sequence shown here is derived from an EMBL/GenBank/DDBJ whole genome shotgun (WGS) entry which is preliminary data.</text>
</comment>
<keyword evidence="1" id="KW-0472">Membrane</keyword>
<evidence type="ECO:0000313" key="2">
    <source>
        <dbReference type="EMBL" id="KAL2783819.1"/>
    </source>
</evidence>
<feature type="transmembrane region" description="Helical" evidence="1">
    <location>
        <begin position="196"/>
        <end position="216"/>
    </location>
</feature>
<keyword evidence="1" id="KW-1133">Transmembrane helix</keyword>
<evidence type="ECO:0000313" key="3">
    <source>
        <dbReference type="Proteomes" id="UP001610563"/>
    </source>
</evidence>
<evidence type="ECO:0008006" key="4">
    <source>
        <dbReference type="Google" id="ProtNLM"/>
    </source>
</evidence>
<feature type="transmembrane region" description="Helical" evidence="1">
    <location>
        <begin position="115"/>
        <end position="134"/>
    </location>
</feature>